<feature type="transmembrane region" description="Helical" evidence="1">
    <location>
        <begin position="87"/>
        <end position="111"/>
    </location>
</feature>
<protein>
    <recommendedName>
        <fullName evidence="2">DUF7224 domain-containing protein</fullName>
    </recommendedName>
</protein>
<name>A0A7W3T0R8_9ACTN</name>
<keyword evidence="1" id="KW-1133">Transmembrane helix</keyword>
<evidence type="ECO:0000313" key="4">
    <source>
        <dbReference type="Proteomes" id="UP000530234"/>
    </source>
</evidence>
<feature type="transmembrane region" description="Helical" evidence="1">
    <location>
        <begin position="198"/>
        <end position="215"/>
    </location>
</feature>
<reference evidence="4" key="1">
    <citation type="submission" date="2019-10" db="EMBL/GenBank/DDBJ databases">
        <title>Streptomyces sp. nov., a novel actinobacterium isolated from alkaline environment.</title>
        <authorList>
            <person name="Golinska P."/>
        </authorList>
    </citation>
    <scope>NUCLEOTIDE SEQUENCE [LARGE SCALE GENOMIC DNA]</scope>
    <source>
        <strain evidence="4">DSM 42108</strain>
    </source>
</reference>
<sequence length="423" mass="44995">MRWTAKRRLLATPAVRVALILWPMVAWYGFTQRMEHLPETPWQGAGQVSPILAFLAPACAGVAAWEGRRATVGLVTGRAPVRSRLRIAVAALWPVLVMGWGGLVTGVTVVVHQAGNVALPPVTVLTMWAVMLVGFTAGGYVLGRALPHAGGLALVVVVSWVVVAYPPAMTPYWLRHLTGGGMTVCCVVDAEIAAEARLAPALLALGVAAAAVLLIHTGRRVLPLVTALIPVAVGLGGAVVLVRDMEAVPEGPRAEGLRCEGTAPELCLWPEQEPHRERLDDRFSEAYAALTAVGVEVPPRIGNQRWDPGVTYLPLSVEPSSEDVAQALPKALLPSEPPECAWRAGGAFPGGDAYPVLEAWLTIVVGGDPAGPEQAGYFEPRDVELARRVAELPAPEQHLWFTHNRTALDDCTTEPLLDVPATD</sequence>
<dbReference type="EMBL" id="VKHS01000059">
    <property type="protein sequence ID" value="MBB0228854.1"/>
    <property type="molecule type" value="Genomic_DNA"/>
</dbReference>
<dbReference type="InterPro" id="IPR055648">
    <property type="entry name" value="DUF7224"/>
</dbReference>
<evidence type="ECO:0000256" key="1">
    <source>
        <dbReference type="SAM" id="Phobius"/>
    </source>
</evidence>
<gene>
    <name evidence="3" type="ORF">FOE67_04820</name>
</gene>
<keyword evidence="1" id="KW-0472">Membrane</keyword>
<dbReference type="AlphaFoldDB" id="A0A7W3T0R8"/>
<accession>A0A7W3T0R8</accession>
<dbReference type="Pfam" id="PF23866">
    <property type="entry name" value="DUF7224"/>
    <property type="match status" value="1"/>
</dbReference>
<dbReference type="RefSeq" id="WP_182660781.1">
    <property type="nucleotide sequence ID" value="NZ_VKHS01000059.1"/>
</dbReference>
<comment type="caution">
    <text evidence="3">The sequence shown here is derived from an EMBL/GenBank/DDBJ whole genome shotgun (WGS) entry which is preliminary data.</text>
</comment>
<evidence type="ECO:0000313" key="3">
    <source>
        <dbReference type="EMBL" id="MBB0228854.1"/>
    </source>
</evidence>
<feature type="transmembrane region" description="Helical" evidence="1">
    <location>
        <begin position="117"/>
        <end position="142"/>
    </location>
</feature>
<feature type="transmembrane region" description="Helical" evidence="1">
    <location>
        <begin position="149"/>
        <end position="168"/>
    </location>
</feature>
<feature type="domain" description="DUF7224" evidence="2">
    <location>
        <begin position="267"/>
        <end position="411"/>
    </location>
</feature>
<feature type="transmembrane region" description="Helical" evidence="1">
    <location>
        <begin position="48"/>
        <end position="66"/>
    </location>
</feature>
<keyword evidence="4" id="KW-1185">Reference proteome</keyword>
<proteinExistence type="predicted"/>
<evidence type="ECO:0000259" key="2">
    <source>
        <dbReference type="Pfam" id="PF23866"/>
    </source>
</evidence>
<keyword evidence="1" id="KW-0812">Transmembrane</keyword>
<feature type="transmembrane region" description="Helical" evidence="1">
    <location>
        <begin position="9"/>
        <end position="28"/>
    </location>
</feature>
<feature type="transmembrane region" description="Helical" evidence="1">
    <location>
        <begin position="222"/>
        <end position="242"/>
    </location>
</feature>
<organism evidence="3 4">
    <name type="scientific">Streptomyces calidiresistens</name>
    <dbReference type="NCBI Taxonomy" id="1485586"/>
    <lineage>
        <taxon>Bacteria</taxon>
        <taxon>Bacillati</taxon>
        <taxon>Actinomycetota</taxon>
        <taxon>Actinomycetes</taxon>
        <taxon>Kitasatosporales</taxon>
        <taxon>Streptomycetaceae</taxon>
        <taxon>Streptomyces</taxon>
    </lineage>
</organism>
<dbReference type="Proteomes" id="UP000530234">
    <property type="component" value="Unassembled WGS sequence"/>
</dbReference>